<evidence type="ECO:0000256" key="6">
    <source>
        <dbReference type="ARBA" id="ARBA00022679"/>
    </source>
</evidence>
<evidence type="ECO:0000256" key="2">
    <source>
        <dbReference type="ARBA" id="ARBA00022448"/>
    </source>
</evidence>
<dbReference type="InterPro" id="IPR013789">
    <property type="entry name" value="PTS_EIIA_man"/>
</dbReference>
<feature type="domain" description="PTS EIIA type-4" evidence="9">
    <location>
        <begin position="1"/>
        <end position="123"/>
    </location>
</feature>
<evidence type="ECO:0000313" key="11">
    <source>
        <dbReference type="Proteomes" id="UP000050898"/>
    </source>
</evidence>
<dbReference type="CDD" id="cd00006">
    <property type="entry name" value="PTS_IIA_man"/>
    <property type="match status" value="1"/>
</dbReference>
<evidence type="ECO:0000256" key="1">
    <source>
        <dbReference type="ARBA" id="ARBA00004496"/>
    </source>
</evidence>
<dbReference type="InterPro" id="IPR004701">
    <property type="entry name" value="PTS_EIIA_man-typ"/>
</dbReference>
<comment type="subcellular location">
    <subcellularLocation>
        <location evidence="1">Cytoplasm</location>
    </subcellularLocation>
</comment>
<dbReference type="GO" id="GO:0016773">
    <property type="term" value="F:phosphotransferase activity, alcohol group as acceptor"/>
    <property type="evidence" value="ECO:0007669"/>
    <property type="project" value="InterPro"/>
</dbReference>
<dbReference type="EMBL" id="AYYH01000042">
    <property type="protein sequence ID" value="KRN08898.1"/>
    <property type="molecule type" value="Genomic_DNA"/>
</dbReference>
<dbReference type="PANTHER" id="PTHR33799">
    <property type="entry name" value="PTS PERMEASE-RELATED-RELATED"/>
    <property type="match status" value="1"/>
</dbReference>
<gene>
    <name evidence="10" type="ORF">FD00_GL001679</name>
</gene>
<dbReference type="GO" id="GO:0005737">
    <property type="term" value="C:cytoplasm"/>
    <property type="evidence" value="ECO:0007669"/>
    <property type="project" value="UniProtKB-SubCell"/>
</dbReference>
<evidence type="ECO:0000256" key="7">
    <source>
        <dbReference type="ARBA" id="ARBA00022683"/>
    </source>
</evidence>
<keyword evidence="8" id="KW-0418">Kinase</keyword>
<proteinExistence type="predicted"/>
<dbReference type="GO" id="GO:0009401">
    <property type="term" value="P:phosphoenolpyruvate-dependent sugar phosphotransferase system"/>
    <property type="evidence" value="ECO:0007669"/>
    <property type="project" value="UniProtKB-KW"/>
</dbReference>
<reference evidence="10 11" key="1">
    <citation type="journal article" date="2015" name="Genome Announc.">
        <title>Expanding the biotechnology potential of lactobacilli through comparative genomics of 213 strains and associated genera.</title>
        <authorList>
            <person name="Sun Z."/>
            <person name="Harris H.M."/>
            <person name="McCann A."/>
            <person name="Guo C."/>
            <person name="Argimon S."/>
            <person name="Zhang W."/>
            <person name="Yang X."/>
            <person name="Jeffery I.B."/>
            <person name="Cooney J.C."/>
            <person name="Kagawa T.F."/>
            <person name="Liu W."/>
            <person name="Song Y."/>
            <person name="Salvetti E."/>
            <person name="Wrobel A."/>
            <person name="Rasinkangas P."/>
            <person name="Parkhill J."/>
            <person name="Rea M.C."/>
            <person name="O'Sullivan O."/>
            <person name="Ritari J."/>
            <person name="Douillard F.P."/>
            <person name="Paul Ross R."/>
            <person name="Yang R."/>
            <person name="Briner A.E."/>
            <person name="Felis G.E."/>
            <person name="de Vos W.M."/>
            <person name="Barrangou R."/>
            <person name="Klaenhammer T.R."/>
            <person name="Caufield P.W."/>
            <person name="Cui Y."/>
            <person name="Zhang H."/>
            <person name="O'Toole P.W."/>
        </authorList>
    </citation>
    <scope>NUCLEOTIDE SEQUENCE [LARGE SCALE GENOMIC DNA]</scope>
    <source>
        <strain evidence="10 11">DSM 20444</strain>
    </source>
</reference>
<evidence type="ECO:0000256" key="5">
    <source>
        <dbReference type="ARBA" id="ARBA00022597"/>
    </source>
</evidence>
<keyword evidence="2" id="KW-0813">Transport</keyword>
<evidence type="ECO:0000313" key="10">
    <source>
        <dbReference type="EMBL" id="KRN08898.1"/>
    </source>
</evidence>
<evidence type="ECO:0000256" key="8">
    <source>
        <dbReference type="ARBA" id="ARBA00022777"/>
    </source>
</evidence>
<protein>
    <submittedName>
        <fullName evidence="10">PTS system sorbose-specific transporter subunit IIA</fullName>
    </submittedName>
</protein>
<evidence type="ECO:0000256" key="4">
    <source>
        <dbReference type="ARBA" id="ARBA00022553"/>
    </source>
</evidence>
<keyword evidence="4" id="KW-0597">Phosphoprotein</keyword>
<dbReference type="AlphaFoldDB" id="J0URL8"/>
<dbReference type="SUPFAM" id="SSF53062">
    <property type="entry name" value="PTS system fructose IIA component-like"/>
    <property type="match status" value="1"/>
</dbReference>
<dbReference type="InterPro" id="IPR033887">
    <property type="entry name" value="PTS_IIA_man"/>
</dbReference>
<dbReference type="OrthoDB" id="9799827at2"/>
<comment type="caution">
    <text evidence="10">The sequence shown here is derived from an EMBL/GenBank/DDBJ whole genome shotgun (WGS) entry which is preliminary data.</text>
</comment>
<dbReference type="PROSITE" id="PS51096">
    <property type="entry name" value="PTS_EIIA_TYPE_4"/>
    <property type="match status" value="1"/>
</dbReference>
<keyword evidence="5" id="KW-0762">Sugar transport</keyword>
<dbReference type="Pfam" id="PF03610">
    <property type="entry name" value="EIIA-man"/>
    <property type="match status" value="1"/>
</dbReference>
<keyword evidence="6" id="KW-0808">Transferase</keyword>
<keyword evidence="7" id="KW-0598">Phosphotransferase system</keyword>
<sequence length="141" mass="15872">MNIILVGHHEIAVSMKNAVEMIFGKVDDFYPVTFLPKEGLQELTIKLEHTIQKLDKEKEILVIADLFSGTPYNAAATLYLQHKITDVIAGMSLPICLEVASQKEGMNTSQLVNYILDNNASYTKVLSEVLNQQKNEEEDFE</sequence>
<dbReference type="GeneID" id="98317117"/>
<dbReference type="RefSeq" id="WP_003689750.1">
    <property type="nucleotide sequence ID" value="NZ_AKKT01000114.1"/>
</dbReference>
<dbReference type="PANTHER" id="PTHR33799:SF1">
    <property type="entry name" value="PTS SYSTEM MANNOSE-SPECIFIC EIIAB COMPONENT-RELATED"/>
    <property type="match status" value="1"/>
</dbReference>
<keyword evidence="11" id="KW-1185">Reference proteome</keyword>
<keyword evidence="3" id="KW-0963">Cytoplasm</keyword>
<dbReference type="InterPro" id="IPR051471">
    <property type="entry name" value="Bacterial_PTS_sugar_comp"/>
</dbReference>
<evidence type="ECO:0000259" key="9">
    <source>
        <dbReference type="PROSITE" id="PS51096"/>
    </source>
</evidence>
<dbReference type="Proteomes" id="UP000050898">
    <property type="component" value="Unassembled WGS sequence"/>
</dbReference>
<dbReference type="InterPro" id="IPR036662">
    <property type="entry name" value="PTS_EIIA_man-typ_sf"/>
</dbReference>
<dbReference type="NCBIfam" id="TIGR00824">
    <property type="entry name" value="EIIA-man"/>
    <property type="match status" value="1"/>
</dbReference>
<dbReference type="PATRIC" id="fig|1046596.6.peg.1766"/>
<dbReference type="Gene3D" id="3.40.50.510">
    <property type="entry name" value="Phosphotransferase system, mannose-type IIA component"/>
    <property type="match status" value="1"/>
</dbReference>
<accession>J0URL8</accession>
<name>J0URL8_9LACO</name>
<evidence type="ECO:0000256" key="3">
    <source>
        <dbReference type="ARBA" id="ARBA00022490"/>
    </source>
</evidence>
<organism evidence="10 11">
    <name type="scientific">Liquorilactobacillus mali KCTC 3596 = DSM 20444</name>
    <dbReference type="NCBI Taxonomy" id="1046596"/>
    <lineage>
        <taxon>Bacteria</taxon>
        <taxon>Bacillati</taxon>
        <taxon>Bacillota</taxon>
        <taxon>Bacilli</taxon>
        <taxon>Lactobacillales</taxon>
        <taxon>Lactobacillaceae</taxon>
        <taxon>Liquorilactobacillus</taxon>
    </lineage>
</organism>
<dbReference type="GO" id="GO:0016301">
    <property type="term" value="F:kinase activity"/>
    <property type="evidence" value="ECO:0007669"/>
    <property type="project" value="UniProtKB-KW"/>
</dbReference>
<dbReference type="GO" id="GO:0016020">
    <property type="term" value="C:membrane"/>
    <property type="evidence" value="ECO:0007669"/>
    <property type="project" value="InterPro"/>
</dbReference>